<dbReference type="AlphaFoldDB" id="A0A1X7AS83"/>
<dbReference type="RefSeq" id="WP_165767397.1">
    <property type="nucleotide sequence ID" value="NZ_CBCSCN010000026.1"/>
</dbReference>
<evidence type="ECO:0000313" key="2">
    <source>
        <dbReference type="EMBL" id="SMA50958.1"/>
    </source>
</evidence>
<dbReference type="Proteomes" id="UP000196573">
    <property type="component" value="Unassembled WGS sequence"/>
</dbReference>
<name>A0A1X7AS83_9GAMM</name>
<evidence type="ECO:0000256" key="1">
    <source>
        <dbReference type="SAM" id="MobiDB-lite"/>
    </source>
</evidence>
<reference evidence="2 3" key="1">
    <citation type="submission" date="2017-03" db="EMBL/GenBank/DDBJ databases">
        <authorList>
            <person name="Afonso C.L."/>
            <person name="Miller P.J."/>
            <person name="Scott M.A."/>
            <person name="Spackman E."/>
            <person name="Goraichik I."/>
            <person name="Dimitrov K.M."/>
            <person name="Suarez D.L."/>
            <person name="Swayne D.E."/>
        </authorList>
    </citation>
    <scope>NUCLEOTIDE SEQUENCE [LARGE SCALE GENOMIC DNA]</scope>
    <source>
        <strain evidence="2">SB41UT1</strain>
    </source>
</reference>
<gene>
    <name evidence="2" type="ORF">EHSB41UT_04779</name>
</gene>
<protein>
    <submittedName>
        <fullName evidence="2">Uncharacterized protein</fullName>
    </submittedName>
</protein>
<sequence>MGESVNKRHVIVFASFYAFLLLLSTPYPTYAWPPKLEHGTISTYYIPGFSAAHIDNALPGLDLRTIPSIAPTLPAICTETQCRKHEYANHIESRYLPVAAVWQVKPEGSGSLLTHPIYSALTAARIDIPWSMAAYLTETALPAYLARHYIRDNAHIYRASMNNPEQIKISVLQDSDNAHLIRIQMLPAGPAFYIGSALGKDADSQDNTLSLSVALFPVLQDEKTEHIDVYVSTIHRHWQLLEKLPNQLTQKNYIRLYGALQMPAALMQDYKNIKQITTSTTTLDQNTYRQLLLFLCRMERHAASLNASDYSRWMDTLLEQGDIVPDPYPDWCPSPSSATFPLLFQDDNHEDMDEQLAIQLKQAAELTETEITTPIASPLLTGNHLLQFQGSSSQPHGFLMKSPLPNQRYRRPSEPDNTVWYDPEELNFVHFSHNINAALAKIPRFQGTFHIEVKGHPSSRHNMASVVTGGHVDYSYAEHFDYPSKYSFTAQLDDAEIKNRAIVRLVFSSLDAFKRLLQKETTIYQLLSEELLTVEHKDHMNPPIWDDHLQPFVVNEVQTILKNTHSEISRLSHDILFSRYYSFITLFPDNNGTPDLNTRLLQYPMTHTPRGRTL</sequence>
<proteinExistence type="predicted"/>
<dbReference type="EMBL" id="FWPT01000022">
    <property type="protein sequence ID" value="SMA50958.1"/>
    <property type="molecule type" value="Genomic_DNA"/>
</dbReference>
<accession>A0A1X7AS83</accession>
<evidence type="ECO:0000313" key="3">
    <source>
        <dbReference type="Proteomes" id="UP000196573"/>
    </source>
</evidence>
<organism evidence="2 3">
    <name type="scientific">Parendozoicomonas haliclonae</name>
    <dbReference type="NCBI Taxonomy" id="1960125"/>
    <lineage>
        <taxon>Bacteria</taxon>
        <taxon>Pseudomonadati</taxon>
        <taxon>Pseudomonadota</taxon>
        <taxon>Gammaproteobacteria</taxon>
        <taxon>Oceanospirillales</taxon>
        <taxon>Endozoicomonadaceae</taxon>
        <taxon>Parendozoicomonas</taxon>
    </lineage>
</organism>
<keyword evidence="3" id="KW-1185">Reference proteome</keyword>
<feature type="region of interest" description="Disordered" evidence="1">
    <location>
        <begin position="392"/>
        <end position="411"/>
    </location>
</feature>